<protein>
    <submittedName>
        <fullName evidence="1">Uncharacterized protein</fullName>
    </submittedName>
</protein>
<reference evidence="1" key="2">
    <citation type="journal article" date="2021" name="PeerJ">
        <title>Extensive microbial diversity within the chicken gut microbiome revealed by metagenomics and culture.</title>
        <authorList>
            <person name="Gilroy R."/>
            <person name="Ravi A."/>
            <person name="Getino M."/>
            <person name="Pursley I."/>
            <person name="Horton D.L."/>
            <person name="Alikhan N.F."/>
            <person name="Baker D."/>
            <person name="Gharbi K."/>
            <person name="Hall N."/>
            <person name="Watson M."/>
            <person name="Adriaenssens E.M."/>
            <person name="Foster-Nyarko E."/>
            <person name="Jarju S."/>
            <person name="Secka A."/>
            <person name="Antonio M."/>
            <person name="Oren A."/>
            <person name="Chaudhuri R.R."/>
            <person name="La Ragione R."/>
            <person name="Hildebrand F."/>
            <person name="Pallen M.J."/>
        </authorList>
    </citation>
    <scope>NUCLEOTIDE SEQUENCE</scope>
    <source>
        <strain evidence="1">B1-3475</strain>
    </source>
</reference>
<proteinExistence type="predicted"/>
<dbReference type="Proteomes" id="UP000823617">
    <property type="component" value="Unassembled WGS sequence"/>
</dbReference>
<dbReference type="AlphaFoldDB" id="A0A9D9HL51"/>
<sequence length="566" mass="64098">MNSNKELPDALELYQNSAQALATIIDPNKLIVVAGRGTGKTTQITAPRILRVAGEMPRETSIISHKSYIALFTNVIPAVLEFFRSDGRDGHPLLTEGMDYVVGEKNLPKHFRQPRYPILYPERSIVFANGHVLQAVAIDRPDSIAGSSIVHAFFEEMKHSDGEKLRSRIIPAIRTSRLGGGSDAHKSYLHGGITGVSDIGRVSIGEDNWFTEYEKEVDDHLIQDIVTLSLYINKAQINIRNGEKVAMSRSAIDRYGPVLAAFRKKATYYIRVSTFVNRAVLGFDYFKTQQEMLSMSEFLSSICSIGDRNMDNLFFEMWDEDRHTYDDSYKYDTVSKLDLKQTFRLDSSYLKHYAPSDKILIGYDPGSFASMVVAQEKKDENTLRILKEFFVYPPQDIPDLAAAFNAFFSSARFRRIDLYYDRAGNKKNSRRVNDTDAKELKAELEKYGWTVTLKNLGQATIFHWQHHRLWKRLLAENERTVPKIRIDANECPNLVSAMYCCKKVPGSSPVELDKSPEKKVDIQLQAGLTPQIPSAMTYLVWGLYEKFFPGLRNGHVAGGGITNFGL</sequence>
<gene>
    <name evidence="1" type="ORF">IAC08_05540</name>
</gene>
<organism evidence="1 2">
    <name type="scientific">Candidatus Cryptobacteroides intestinigallinarum</name>
    <dbReference type="NCBI Taxonomy" id="2840767"/>
    <lineage>
        <taxon>Bacteria</taxon>
        <taxon>Pseudomonadati</taxon>
        <taxon>Bacteroidota</taxon>
        <taxon>Bacteroidia</taxon>
        <taxon>Bacteroidales</taxon>
        <taxon>Candidatus Cryptobacteroides</taxon>
    </lineage>
</organism>
<accession>A0A9D9HL51</accession>
<reference evidence="1" key="1">
    <citation type="submission" date="2020-10" db="EMBL/GenBank/DDBJ databases">
        <authorList>
            <person name="Gilroy R."/>
        </authorList>
    </citation>
    <scope>NUCLEOTIDE SEQUENCE</scope>
    <source>
        <strain evidence="1">B1-3475</strain>
    </source>
</reference>
<comment type="caution">
    <text evidence="1">The sequence shown here is derived from an EMBL/GenBank/DDBJ whole genome shotgun (WGS) entry which is preliminary data.</text>
</comment>
<evidence type="ECO:0000313" key="1">
    <source>
        <dbReference type="EMBL" id="MBO8455848.1"/>
    </source>
</evidence>
<name>A0A9D9HL51_9BACT</name>
<dbReference type="EMBL" id="JADIMK010000058">
    <property type="protein sequence ID" value="MBO8455848.1"/>
    <property type="molecule type" value="Genomic_DNA"/>
</dbReference>
<evidence type="ECO:0000313" key="2">
    <source>
        <dbReference type="Proteomes" id="UP000823617"/>
    </source>
</evidence>